<accession>A0ABU7IMX8</accession>
<evidence type="ECO:0000259" key="7">
    <source>
        <dbReference type="Pfam" id="PF00512"/>
    </source>
</evidence>
<dbReference type="SUPFAM" id="SSF47384">
    <property type="entry name" value="Homodimeric domain of signal transducing histidine kinase"/>
    <property type="match status" value="1"/>
</dbReference>
<comment type="catalytic activity">
    <reaction evidence="1">
        <text>ATP + protein L-histidine = ADP + protein N-phospho-L-histidine.</text>
        <dbReference type="EC" id="2.7.13.3"/>
    </reaction>
</comment>
<keyword evidence="5" id="KW-0902">Two-component regulatory system</keyword>
<reference evidence="8 9" key="1">
    <citation type="submission" date="2024-01" db="EMBL/GenBank/DDBJ databases">
        <title>Maribacter spp. originated from different algae showed divergent polysaccharides utilization ability.</title>
        <authorList>
            <person name="Wang H."/>
            <person name="Wu Y."/>
        </authorList>
    </citation>
    <scope>NUCLEOTIDE SEQUENCE [LARGE SCALE GENOMIC DNA]</scope>
    <source>
        <strain evidence="8 9">KPT27_14</strain>
    </source>
</reference>
<gene>
    <name evidence="8" type="ORF">V1H85_17930</name>
</gene>
<organism evidence="8 9">
    <name type="scientific">Maribacter flavus</name>
    <dbReference type="NCBI Taxonomy" id="1658664"/>
    <lineage>
        <taxon>Bacteria</taxon>
        <taxon>Pseudomonadati</taxon>
        <taxon>Bacteroidota</taxon>
        <taxon>Flavobacteriia</taxon>
        <taxon>Flavobacteriales</taxon>
        <taxon>Flavobacteriaceae</taxon>
        <taxon>Maribacter</taxon>
    </lineage>
</organism>
<dbReference type="PANTHER" id="PTHR43711">
    <property type="entry name" value="TWO-COMPONENT HISTIDINE KINASE"/>
    <property type="match status" value="1"/>
</dbReference>
<feature type="non-terminal residue" evidence="8">
    <location>
        <position position="86"/>
    </location>
</feature>
<proteinExistence type="predicted"/>
<evidence type="ECO:0000256" key="6">
    <source>
        <dbReference type="SAM" id="Coils"/>
    </source>
</evidence>
<feature type="domain" description="Signal transduction histidine kinase dimerisation/phosphoacceptor" evidence="7">
    <location>
        <begin position="41"/>
        <end position="76"/>
    </location>
</feature>
<evidence type="ECO:0000256" key="1">
    <source>
        <dbReference type="ARBA" id="ARBA00000085"/>
    </source>
</evidence>
<keyword evidence="9" id="KW-1185">Reference proteome</keyword>
<keyword evidence="3" id="KW-0808">Transferase</keyword>
<evidence type="ECO:0000313" key="8">
    <source>
        <dbReference type="EMBL" id="MEE1974337.1"/>
    </source>
</evidence>
<evidence type="ECO:0000313" key="9">
    <source>
        <dbReference type="Proteomes" id="UP001343698"/>
    </source>
</evidence>
<sequence>LEESKETIARNKLLREKSNELTQLTNQLKDANEELIEKDRQKDEFLDTVAHELKTPITGIRAATELLLDDDDDMPQEIKAQFLKNM</sequence>
<dbReference type="RefSeq" id="WP_330072550.1">
    <property type="nucleotide sequence ID" value="NZ_JAZDDF010000087.1"/>
</dbReference>
<dbReference type="GO" id="GO:0016301">
    <property type="term" value="F:kinase activity"/>
    <property type="evidence" value="ECO:0007669"/>
    <property type="project" value="UniProtKB-KW"/>
</dbReference>
<evidence type="ECO:0000256" key="5">
    <source>
        <dbReference type="ARBA" id="ARBA00023012"/>
    </source>
</evidence>
<dbReference type="Proteomes" id="UP001343698">
    <property type="component" value="Unassembled WGS sequence"/>
</dbReference>
<dbReference type="Gene3D" id="1.10.287.130">
    <property type="match status" value="1"/>
</dbReference>
<dbReference type="Pfam" id="PF00512">
    <property type="entry name" value="HisKA"/>
    <property type="match status" value="1"/>
</dbReference>
<evidence type="ECO:0000256" key="2">
    <source>
        <dbReference type="ARBA" id="ARBA00012438"/>
    </source>
</evidence>
<comment type="caution">
    <text evidence="8">The sequence shown here is derived from an EMBL/GenBank/DDBJ whole genome shotgun (WGS) entry which is preliminary data.</text>
</comment>
<dbReference type="InterPro" id="IPR036097">
    <property type="entry name" value="HisK_dim/P_sf"/>
</dbReference>
<dbReference type="EC" id="2.7.13.3" evidence="2"/>
<dbReference type="InterPro" id="IPR003661">
    <property type="entry name" value="HisK_dim/P_dom"/>
</dbReference>
<dbReference type="CDD" id="cd00082">
    <property type="entry name" value="HisKA"/>
    <property type="match status" value="1"/>
</dbReference>
<name>A0ABU7IMX8_9FLAO</name>
<dbReference type="EMBL" id="JAZDDF010000087">
    <property type="protein sequence ID" value="MEE1974337.1"/>
    <property type="molecule type" value="Genomic_DNA"/>
</dbReference>
<keyword evidence="4 8" id="KW-0418">Kinase</keyword>
<dbReference type="PANTHER" id="PTHR43711:SF1">
    <property type="entry name" value="HISTIDINE KINASE 1"/>
    <property type="match status" value="1"/>
</dbReference>
<keyword evidence="6" id="KW-0175">Coiled coil</keyword>
<protein>
    <recommendedName>
        <fullName evidence="2">histidine kinase</fullName>
        <ecNumber evidence="2">2.7.13.3</ecNumber>
    </recommendedName>
</protein>
<dbReference type="InterPro" id="IPR050736">
    <property type="entry name" value="Sensor_HK_Regulatory"/>
</dbReference>
<feature type="non-terminal residue" evidence="8">
    <location>
        <position position="1"/>
    </location>
</feature>
<feature type="coiled-coil region" evidence="6">
    <location>
        <begin position="14"/>
        <end position="48"/>
    </location>
</feature>
<evidence type="ECO:0000256" key="3">
    <source>
        <dbReference type="ARBA" id="ARBA00022679"/>
    </source>
</evidence>
<evidence type="ECO:0000256" key="4">
    <source>
        <dbReference type="ARBA" id="ARBA00022777"/>
    </source>
</evidence>